<accession>A0AAE9JSW9</accession>
<dbReference type="InterPro" id="IPR003616">
    <property type="entry name" value="Post-SET_dom"/>
</dbReference>
<evidence type="ECO:0000313" key="2">
    <source>
        <dbReference type="EMBL" id="UMM41301.1"/>
    </source>
</evidence>
<evidence type="ECO:0000259" key="1">
    <source>
        <dbReference type="PROSITE" id="PS50868"/>
    </source>
</evidence>
<evidence type="ECO:0000313" key="3">
    <source>
        <dbReference type="Proteomes" id="UP000829354"/>
    </source>
</evidence>
<dbReference type="Proteomes" id="UP000829354">
    <property type="component" value="Chromosome X"/>
</dbReference>
<keyword evidence="3" id="KW-1185">Reference proteome</keyword>
<organism evidence="2 3">
    <name type="scientific">Caenorhabditis briggsae</name>
    <dbReference type="NCBI Taxonomy" id="6238"/>
    <lineage>
        <taxon>Eukaryota</taxon>
        <taxon>Metazoa</taxon>
        <taxon>Ecdysozoa</taxon>
        <taxon>Nematoda</taxon>
        <taxon>Chromadorea</taxon>
        <taxon>Rhabditida</taxon>
        <taxon>Rhabditina</taxon>
        <taxon>Rhabditomorpha</taxon>
        <taxon>Rhabditoidea</taxon>
        <taxon>Rhabditidae</taxon>
        <taxon>Peloderinae</taxon>
        <taxon>Caenorhabditis</taxon>
    </lineage>
</organism>
<proteinExistence type="predicted"/>
<gene>
    <name evidence="2" type="ORF">L5515_017622</name>
</gene>
<dbReference type="PROSITE" id="PS50868">
    <property type="entry name" value="POST_SET"/>
    <property type="match status" value="1"/>
</dbReference>
<sequence>MSMIKKARQAIAPISGNYAKYINHSSFTRDDSCKCGSWNCSGLVGKEENVQVKRNGSQEKRQITNFKQLGLGGTVGNLMSKMENLMCSYVGWNASAICEQVNPRKFEKENRATDTANLRDTFLKVLKNDPELTNEMKKTILSNEHCQHSE</sequence>
<feature type="domain" description="Post-SET" evidence="1">
    <location>
        <begin position="29"/>
        <end position="45"/>
    </location>
</feature>
<dbReference type="EMBL" id="CP092625">
    <property type="protein sequence ID" value="UMM41301.1"/>
    <property type="molecule type" value="Genomic_DNA"/>
</dbReference>
<name>A0AAE9JSW9_CAEBR</name>
<dbReference type="GO" id="GO:0003824">
    <property type="term" value="F:catalytic activity"/>
    <property type="evidence" value="ECO:0007669"/>
    <property type="project" value="UniProtKB-ARBA"/>
</dbReference>
<dbReference type="AlphaFoldDB" id="A0AAE9JSW9"/>
<protein>
    <recommendedName>
        <fullName evidence="1">Post-SET domain-containing protein</fullName>
    </recommendedName>
</protein>
<reference evidence="2 3" key="1">
    <citation type="submission" date="2022-04" db="EMBL/GenBank/DDBJ databases">
        <title>Chromosome-level reference genomes for two strains of Caenorhabditis briggsae: an improved platform for comparative genomics.</title>
        <authorList>
            <person name="Stevens L."/>
            <person name="Andersen E."/>
        </authorList>
    </citation>
    <scope>NUCLEOTIDE SEQUENCE [LARGE SCALE GENOMIC DNA]</scope>
    <source>
        <strain evidence="2">VX34</strain>
        <tissue evidence="2">Whole-organism</tissue>
    </source>
</reference>